<dbReference type="GO" id="GO:0003723">
    <property type="term" value="F:RNA binding"/>
    <property type="evidence" value="ECO:0007669"/>
    <property type="project" value="InterPro"/>
</dbReference>
<comment type="similarity">
    <text evidence="1">Belongs to the class IV-like SAM-binding methyltransferase superfamily. RNA methyltransferase TrmH family.</text>
</comment>
<dbReference type="GO" id="GO:0006396">
    <property type="term" value="P:RNA processing"/>
    <property type="evidence" value="ECO:0007669"/>
    <property type="project" value="InterPro"/>
</dbReference>
<feature type="domain" description="RNA 2-O ribose methyltransferase substrate binding" evidence="4">
    <location>
        <begin position="8"/>
        <end position="85"/>
    </location>
</feature>
<dbReference type="AlphaFoldDB" id="A0A7T0G333"/>
<dbReference type="PANTHER" id="PTHR46429:SF1">
    <property type="entry name" value="23S RRNA (GUANOSINE-2'-O-)-METHYLTRANSFERASE RLMB"/>
    <property type="match status" value="1"/>
</dbReference>
<dbReference type="GO" id="GO:0008173">
    <property type="term" value="F:RNA methyltransferase activity"/>
    <property type="evidence" value="ECO:0007669"/>
    <property type="project" value="InterPro"/>
</dbReference>
<accession>A0A7T0G333</accession>
<keyword evidence="3 5" id="KW-0808">Transferase</keyword>
<dbReference type="Pfam" id="PF00588">
    <property type="entry name" value="SpoU_methylase"/>
    <property type="match status" value="1"/>
</dbReference>
<dbReference type="SUPFAM" id="SSF55315">
    <property type="entry name" value="L30e-like"/>
    <property type="match status" value="1"/>
</dbReference>
<gene>
    <name evidence="5" type="primary">rlmB</name>
    <name evidence="5" type="ORF">G3M78_05720</name>
</gene>
<evidence type="ECO:0000313" key="6">
    <source>
        <dbReference type="Proteomes" id="UP000594464"/>
    </source>
</evidence>
<dbReference type="InterPro" id="IPR001537">
    <property type="entry name" value="SpoU_MeTrfase"/>
</dbReference>
<dbReference type="FunFam" id="3.40.1280.10:FF:000008">
    <property type="entry name" value="Group 3 RNA methyltransferase TrmH"/>
    <property type="match status" value="1"/>
</dbReference>
<proteinExistence type="inferred from homology"/>
<evidence type="ECO:0000256" key="2">
    <source>
        <dbReference type="ARBA" id="ARBA00022603"/>
    </source>
</evidence>
<dbReference type="Gene3D" id="3.40.1280.10">
    <property type="match status" value="1"/>
</dbReference>
<dbReference type="KEGG" id="nva:G3M78_05720"/>
<dbReference type="Proteomes" id="UP000594464">
    <property type="component" value="Chromosome"/>
</dbReference>
<dbReference type="Pfam" id="PF08032">
    <property type="entry name" value="SpoU_sub_bind"/>
    <property type="match status" value="1"/>
</dbReference>
<dbReference type="InterPro" id="IPR029028">
    <property type="entry name" value="Alpha/beta_knot_MTases"/>
</dbReference>
<dbReference type="SMART" id="SM00967">
    <property type="entry name" value="SpoU_sub_bind"/>
    <property type="match status" value="1"/>
</dbReference>
<dbReference type="InterPro" id="IPR029064">
    <property type="entry name" value="Ribosomal_eL30-like_sf"/>
</dbReference>
<dbReference type="PANTHER" id="PTHR46429">
    <property type="entry name" value="23S RRNA (GUANOSINE-2'-O-)-METHYLTRANSFERASE RLMB"/>
    <property type="match status" value="1"/>
</dbReference>
<reference evidence="6" key="1">
    <citation type="submission" date="2020-02" db="EMBL/GenBank/DDBJ databases">
        <title>Genomic and physiological characterization of two novel Nitrospinaceae genera.</title>
        <authorList>
            <person name="Mueller A.J."/>
            <person name="Jung M.-Y."/>
            <person name="Strachan C.R."/>
            <person name="Herbold C.W."/>
            <person name="Kirkegaard R.H."/>
            <person name="Daims H."/>
        </authorList>
    </citation>
    <scope>NUCLEOTIDE SEQUENCE [LARGE SCALE GENOMIC DNA]</scope>
</reference>
<dbReference type="NCBIfam" id="TIGR00186">
    <property type="entry name" value="rRNA_methyl_3"/>
    <property type="match status" value="1"/>
</dbReference>
<dbReference type="InterPro" id="IPR029026">
    <property type="entry name" value="tRNA_m1G_MTases_N"/>
</dbReference>
<dbReference type="GO" id="GO:0032259">
    <property type="term" value="P:methylation"/>
    <property type="evidence" value="ECO:0007669"/>
    <property type="project" value="UniProtKB-KW"/>
</dbReference>
<dbReference type="EMBL" id="CP048620">
    <property type="protein sequence ID" value="QPJ64908.1"/>
    <property type="molecule type" value="Genomic_DNA"/>
</dbReference>
<evidence type="ECO:0000313" key="5">
    <source>
        <dbReference type="EMBL" id="QPJ64908.1"/>
    </source>
</evidence>
<dbReference type="Gene3D" id="3.30.1330.30">
    <property type="match status" value="1"/>
</dbReference>
<dbReference type="GO" id="GO:0005829">
    <property type="term" value="C:cytosol"/>
    <property type="evidence" value="ECO:0007669"/>
    <property type="project" value="TreeGrafter"/>
</dbReference>
<dbReference type="SUPFAM" id="SSF75217">
    <property type="entry name" value="alpha/beta knot"/>
    <property type="match status" value="1"/>
</dbReference>
<evidence type="ECO:0000256" key="3">
    <source>
        <dbReference type="ARBA" id="ARBA00022679"/>
    </source>
</evidence>
<dbReference type="InterPro" id="IPR013123">
    <property type="entry name" value="SpoU_subst-bd"/>
</dbReference>
<evidence type="ECO:0000256" key="1">
    <source>
        <dbReference type="ARBA" id="ARBA00007228"/>
    </source>
</evidence>
<evidence type="ECO:0000259" key="4">
    <source>
        <dbReference type="SMART" id="SM00967"/>
    </source>
</evidence>
<organism evidence="5 6">
    <name type="scientific">Candidatus Nitrohelix vancouverensis</name>
    <dbReference type="NCBI Taxonomy" id="2705534"/>
    <lineage>
        <taxon>Bacteria</taxon>
        <taxon>Pseudomonadati</taxon>
        <taxon>Nitrospinota/Tectimicrobiota group</taxon>
        <taxon>Nitrospinota</taxon>
        <taxon>Nitrospinia</taxon>
        <taxon>Nitrospinales</taxon>
        <taxon>Nitrospinaceae</taxon>
        <taxon>Candidatus Nitrohelix</taxon>
    </lineage>
</organism>
<dbReference type="InterPro" id="IPR004441">
    <property type="entry name" value="rRNA_MeTrfase_TrmH"/>
</dbReference>
<name>A0A7T0G333_9BACT</name>
<dbReference type="CDD" id="cd18103">
    <property type="entry name" value="SpoU-like_RlmB"/>
    <property type="match status" value="1"/>
</dbReference>
<keyword evidence="2 5" id="KW-0489">Methyltransferase</keyword>
<sequence length="252" mass="27386">MNSFPESALYGINAVLEAIQSQQRACYKLVVDQEASRSRRLREIITLAQSQGIRIETLPSAHFDKQFRGVSHQGIVGFVAEKTVLSVAELIAKVYEKDERPTLGVLDSIQDPQNMGALIRSAAALNCQGLILPKRRSAPLNATVSKVSAGAIERIMIAEATNLSQCLTELKQQGFWIIGLDPRADSPCWNLDLKGPIAVVLGNEGKGIRPILKKDCDFLASIPMAASVESLNASAAGAAIFYEILRQKNERA</sequence>
<protein>
    <submittedName>
        <fullName evidence="5">23S rRNA (Guanosine(2251)-2'-O)-methyltransferase RlmB</fullName>
    </submittedName>
</protein>